<dbReference type="Pfam" id="PF13639">
    <property type="entry name" value="zf-RING_2"/>
    <property type="match status" value="1"/>
</dbReference>
<evidence type="ECO:0000256" key="14">
    <source>
        <dbReference type="SAM" id="Phobius"/>
    </source>
</evidence>
<evidence type="ECO:0000256" key="11">
    <source>
        <dbReference type="ARBA" id="ARBA00023136"/>
    </source>
</evidence>
<dbReference type="GO" id="GO:0016567">
    <property type="term" value="P:protein ubiquitination"/>
    <property type="evidence" value="ECO:0007669"/>
    <property type="project" value="TreeGrafter"/>
</dbReference>
<keyword evidence="5 14" id="KW-0812">Transmembrane</keyword>
<evidence type="ECO:0000313" key="18">
    <source>
        <dbReference type="Proteomes" id="UP000232323"/>
    </source>
</evidence>
<evidence type="ECO:0000256" key="12">
    <source>
        <dbReference type="PROSITE-ProRule" id="PRU00175"/>
    </source>
</evidence>
<keyword evidence="18" id="KW-1185">Reference proteome</keyword>
<organism evidence="17 18">
    <name type="scientific">Chlamydomonas eustigma</name>
    <dbReference type="NCBI Taxonomy" id="1157962"/>
    <lineage>
        <taxon>Eukaryota</taxon>
        <taxon>Viridiplantae</taxon>
        <taxon>Chlorophyta</taxon>
        <taxon>core chlorophytes</taxon>
        <taxon>Chlorophyceae</taxon>
        <taxon>CS clade</taxon>
        <taxon>Chlamydomonadales</taxon>
        <taxon>Chlamydomonadaceae</taxon>
        <taxon>Chlamydomonas</taxon>
    </lineage>
</organism>
<evidence type="ECO:0000313" key="17">
    <source>
        <dbReference type="EMBL" id="GAX76116.1"/>
    </source>
</evidence>
<feature type="domain" description="RING-type" evidence="16">
    <location>
        <begin position="840"/>
        <end position="881"/>
    </location>
</feature>
<feature type="transmembrane region" description="Helical" evidence="14">
    <location>
        <begin position="639"/>
        <end position="662"/>
    </location>
</feature>
<evidence type="ECO:0000256" key="1">
    <source>
        <dbReference type="ARBA" id="ARBA00000900"/>
    </source>
</evidence>
<accession>A0A250WZA8</accession>
<keyword evidence="8" id="KW-0833">Ubl conjugation pathway</keyword>
<evidence type="ECO:0000256" key="3">
    <source>
        <dbReference type="ARBA" id="ARBA00012483"/>
    </source>
</evidence>
<evidence type="ECO:0000256" key="5">
    <source>
        <dbReference type="ARBA" id="ARBA00022692"/>
    </source>
</evidence>
<dbReference type="PROSITE" id="PS00022">
    <property type="entry name" value="EGF_1"/>
    <property type="match status" value="1"/>
</dbReference>
<keyword evidence="9" id="KW-0862">Zinc</keyword>
<dbReference type="OrthoDB" id="541985at2759"/>
<dbReference type="Gene3D" id="3.30.40.10">
    <property type="entry name" value="Zinc/RING finger domain, C3HC4 (zinc finger)"/>
    <property type="match status" value="1"/>
</dbReference>
<dbReference type="PROSITE" id="PS50089">
    <property type="entry name" value="ZF_RING_2"/>
    <property type="match status" value="1"/>
</dbReference>
<comment type="caution">
    <text evidence="17">The sequence shown here is derived from an EMBL/GenBank/DDBJ whole genome shotgun (WGS) entry which is preliminary data.</text>
</comment>
<dbReference type="GO" id="GO:0016020">
    <property type="term" value="C:membrane"/>
    <property type="evidence" value="ECO:0007669"/>
    <property type="project" value="UniProtKB-SubCell"/>
</dbReference>
<evidence type="ECO:0000256" key="8">
    <source>
        <dbReference type="ARBA" id="ARBA00022786"/>
    </source>
</evidence>
<proteinExistence type="predicted"/>
<keyword evidence="6" id="KW-0479">Metal-binding</keyword>
<gene>
    <name evidence="17" type="ORF">CEUSTIGMA_g3559.t1</name>
</gene>
<feature type="region of interest" description="Disordered" evidence="13">
    <location>
        <begin position="890"/>
        <end position="919"/>
    </location>
</feature>
<dbReference type="SUPFAM" id="SSF57850">
    <property type="entry name" value="RING/U-box"/>
    <property type="match status" value="1"/>
</dbReference>
<dbReference type="GO" id="GO:0008270">
    <property type="term" value="F:zinc ion binding"/>
    <property type="evidence" value="ECO:0007669"/>
    <property type="project" value="UniProtKB-KW"/>
</dbReference>
<evidence type="ECO:0000256" key="2">
    <source>
        <dbReference type="ARBA" id="ARBA00004141"/>
    </source>
</evidence>
<dbReference type="InterPro" id="IPR000742">
    <property type="entry name" value="EGF"/>
</dbReference>
<reference evidence="17 18" key="1">
    <citation type="submission" date="2017-08" db="EMBL/GenBank/DDBJ databases">
        <title>Acidophilic green algal genome provides insights into adaptation to an acidic environment.</title>
        <authorList>
            <person name="Hirooka S."/>
            <person name="Hirose Y."/>
            <person name="Kanesaki Y."/>
            <person name="Higuchi S."/>
            <person name="Fujiwara T."/>
            <person name="Onuma R."/>
            <person name="Era A."/>
            <person name="Ohbayashi R."/>
            <person name="Uzuka A."/>
            <person name="Nozaki H."/>
            <person name="Yoshikawa H."/>
            <person name="Miyagishima S.Y."/>
        </authorList>
    </citation>
    <scope>NUCLEOTIDE SEQUENCE [LARGE SCALE GENOMIC DNA]</scope>
    <source>
        <strain evidence="17 18">NIES-2499</strain>
    </source>
</reference>
<keyword evidence="7 12" id="KW-0863">Zinc-finger</keyword>
<sequence>MPMSSLSFCSVLFCFSLHFIWGVALNGACNQIQPGLYTFGNFSTNEISASGPLPFPGQCKSWSLTINYINSSTPQCTSPSSTLMFEFWITDSNLVPVDPQLTVPGIYLMASRNSAVSASPPMVFVSSDGLVTYSPVQTPGYTSTDQLLQYTYVDSMSVYNSLTTQRFLIPVGSLFDSFSINTQTWFLSLQNSNTQPLNYPGLPLYYAIRATCMPVVKLPCARPSPSLWGCNQPWSASNDTTLLVGTSSCMQFHSASKYCACNASQAGASCNIPVTSINNLQSLSVAVPGSSWRYFHLEIASTSIAGSLLDARLLAQFIKPAAVYSQLQPILLLSARSNGSSDQLVYDVPGVSSISSLGYNLFGDCTCQSCPCYIPYQAELLNYAGGHFMENITNSWWLALYNSAPYQGPPTSSSPTVQLSVQWTTSTVVNGASPLCPSNCSGQGVCVNPAQVAPMYQQPLFQCNCKPVSSLCSSVIVNLVSQQPLFQCNCKPGYGGPYCQGVLQANQISTAFPSSMATIPAGQWMYYTFAFQPNSMPNWDGSATFTWSLGMNSNVLVVMSSLYANSEGQLYFMPQASLVFNETDPNYFKFYNLNPQQLNWVVGFLNSAANSSYPASISVGVSVSTSSGTNLDFVNTLQIALIASVAGLILVLILFMTVRLLMLRRVLIANTRRAAMEVEVAGVLGGGGVAATQSAPQNHGVPSDVSATFLTFKFEAATYVSTRSQRVVFTSPEMLQEVPAEKSKEVEGSCQQQVPAMEAAGAVADGTKVPAAVHPVADGSGSSHTPIISGVGSGVCGENMTQGGRLVACESRSDIQTEEHNGRASASDSDSDMEQNQPQCSICICDFEEGEELLRLPCNHDYHKACIDAWMVQHSTCPNCRRALWTGAVDGTPARPRRRRGTRNRRSRSTAPAPGGVLTRQQLLLPPANALPAALLELQESRLNAAPEVSSHRVGSIQLSQGQARAAAMERRGTCWAC</sequence>
<dbReference type="InterPro" id="IPR001841">
    <property type="entry name" value="Znf_RING"/>
</dbReference>
<dbReference type="CDD" id="cd16461">
    <property type="entry name" value="RING-H2_EL5-like"/>
    <property type="match status" value="1"/>
</dbReference>
<dbReference type="GO" id="GO:0061630">
    <property type="term" value="F:ubiquitin protein ligase activity"/>
    <property type="evidence" value="ECO:0007669"/>
    <property type="project" value="UniProtKB-EC"/>
</dbReference>
<feature type="region of interest" description="Disordered" evidence="13">
    <location>
        <begin position="813"/>
        <end position="835"/>
    </location>
</feature>
<evidence type="ECO:0000256" key="10">
    <source>
        <dbReference type="ARBA" id="ARBA00022989"/>
    </source>
</evidence>
<evidence type="ECO:0000256" key="4">
    <source>
        <dbReference type="ARBA" id="ARBA00022679"/>
    </source>
</evidence>
<feature type="compositionally biased region" description="Basic and acidic residues" evidence="13">
    <location>
        <begin position="813"/>
        <end position="822"/>
    </location>
</feature>
<dbReference type="InterPro" id="IPR013083">
    <property type="entry name" value="Znf_RING/FYVE/PHD"/>
</dbReference>
<keyword evidence="4" id="KW-0808">Transferase</keyword>
<evidence type="ECO:0000259" key="16">
    <source>
        <dbReference type="PROSITE" id="PS50089"/>
    </source>
</evidence>
<comment type="subcellular location">
    <subcellularLocation>
        <location evidence="2">Membrane</location>
        <topology evidence="2">Multi-pass membrane protein</topology>
    </subcellularLocation>
</comment>
<dbReference type="AlphaFoldDB" id="A0A250WZA8"/>
<evidence type="ECO:0000256" key="9">
    <source>
        <dbReference type="ARBA" id="ARBA00022833"/>
    </source>
</evidence>
<dbReference type="Proteomes" id="UP000232323">
    <property type="component" value="Unassembled WGS sequence"/>
</dbReference>
<evidence type="ECO:0000256" key="15">
    <source>
        <dbReference type="SAM" id="SignalP"/>
    </source>
</evidence>
<protein>
    <recommendedName>
        <fullName evidence="3">RING-type E3 ubiquitin transferase</fullName>
        <ecNumber evidence="3">2.3.2.27</ecNumber>
    </recommendedName>
</protein>
<keyword evidence="15" id="KW-0732">Signal</keyword>
<feature type="compositionally biased region" description="Basic residues" evidence="13">
    <location>
        <begin position="895"/>
        <end position="908"/>
    </location>
</feature>
<dbReference type="EC" id="2.3.2.27" evidence="3"/>
<dbReference type="PANTHER" id="PTHR45977">
    <property type="entry name" value="TARGET OF ERK KINASE MPK-1"/>
    <property type="match status" value="1"/>
</dbReference>
<dbReference type="SMART" id="SM00184">
    <property type="entry name" value="RING"/>
    <property type="match status" value="1"/>
</dbReference>
<keyword evidence="10 14" id="KW-1133">Transmembrane helix</keyword>
<dbReference type="EMBL" id="BEGY01000015">
    <property type="protein sequence ID" value="GAX76116.1"/>
    <property type="molecule type" value="Genomic_DNA"/>
</dbReference>
<evidence type="ECO:0000256" key="6">
    <source>
        <dbReference type="ARBA" id="ARBA00022723"/>
    </source>
</evidence>
<dbReference type="PROSITE" id="PS01186">
    <property type="entry name" value="EGF_2"/>
    <property type="match status" value="1"/>
</dbReference>
<feature type="chain" id="PRO_5012242115" description="RING-type E3 ubiquitin transferase" evidence="15">
    <location>
        <begin position="23"/>
        <end position="978"/>
    </location>
</feature>
<dbReference type="STRING" id="1157962.A0A250WZA8"/>
<dbReference type="PANTHER" id="PTHR45977:SF4">
    <property type="entry name" value="RING-TYPE DOMAIN-CONTAINING PROTEIN"/>
    <property type="match status" value="1"/>
</dbReference>
<name>A0A250WZA8_9CHLO</name>
<comment type="catalytic activity">
    <reaction evidence="1">
        <text>S-ubiquitinyl-[E2 ubiquitin-conjugating enzyme]-L-cysteine + [acceptor protein]-L-lysine = [E2 ubiquitin-conjugating enzyme]-L-cysteine + N(6)-ubiquitinyl-[acceptor protein]-L-lysine.</text>
        <dbReference type="EC" id="2.3.2.27"/>
    </reaction>
</comment>
<feature type="compositionally biased region" description="Polar residues" evidence="13">
    <location>
        <begin position="824"/>
        <end position="835"/>
    </location>
</feature>
<dbReference type="GO" id="GO:0006511">
    <property type="term" value="P:ubiquitin-dependent protein catabolic process"/>
    <property type="evidence" value="ECO:0007669"/>
    <property type="project" value="TreeGrafter"/>
</dbReference>
<evidence type="ECO:0000256" key="7">
    <source>
        <dbReference type="ARBA" id="ARBA00022771"/>
    </source>
</evidence>
<evidence type="ECO:0000256" key="13">
    <source>
        <dbReference type="SAM" id="MobiDB-lite"/>
    </source>
</evidence>
<feature type="signal peptide" evidence="15">
    <location>
        <begin position="1"/>
        <end position="22"/>
    </location>
</feature>
<keyword evidence="11 14" id="KW-0472">Membrane</keyword>